<accession>A0AAV6USF2</accession>
<comment type="caution">
    <text evidence="2">The sequence shown here is derived from an EMBL/GenBank/DDBJ whole genome shotgun (WGS) entry which is preliminary data.</text>
</comment>
<feature type="compositionally biased region" description="Basic and acidic residues" evidence="1">
    <location>
        <begin position="250"/>
        <end position="264"/>
    </location>
</feature>
<protein>
    <recommendedName>
        <fullName evidence="4">CARD domain-containing protein</fullName>
    </recommendedName>
</protein>
<keyword evidence="3" id="KW-1185">Reference proteome</keyword>
<gene>
    <name evidence="2" type="ORF">JTE90_009806</name>
</gene>
<evidence type="ECO:0000256" key="1">
    <source>
        <dbReference type="SAM" id="MobiDB-lite"/>
    </source>
</evidence>
<dbReference type="CDD" id="cd01671">
    <property type="entry name" value="CARD"/>
    <property type="match status" value="1"/>
</dbReference>
<dbReference type="SUPFAM" id="SSF47986">
    <property type="entry name" value="DEATH domain"/>
    <property type="match status" value="1"/>
</dbReference>
<dbReference type="EMBL" id="JAFNEN010000292">
    <property type="protein sequence ID" value="KAG8186737.1"/>
    <property type="molecule type" value="Genomic_DNA"/>
</dbReference>
<feature type="region of interest" description="Disordered" evidence="1">
    <location>
        <begin position="208"/>
        <end position="307"/>
    </location>
</feature>
<feature type="region of interest" description="Disordered" evidence="1">
    <location>
        <begin position="150"/>
        <end position="174"/>
    </location>
</feature>
<dbReference type="Proteomes" id="UP000827092">
    <property type="component" value="Unassembled WGS sequence"/>
</dbReference>
<evidence type="ECO:0000313" key="2">
    <source>
        <dbReference type="EMBL" id="KAG8186737.1"/>
    </source>
</evidence>
<name>A0AAV6USF2_9ARAC</name>
<feature type="compositionally biased region" description="Polar residues" evidence="1">
    <location>
        <begin position="163"/>
        <end position="174"/>
    </location>
</feature>
<proteinExistence type="predicted"/>
<evidence type="ECO:0008006" key="4">
    <source>
        <dbReference type="Google" id="ProtNLM"/>
    </source>
</evidence>
<feature type="compositionally biased region" description="Basic and acidic residues" evidence="1">
    <location>
        <begin position="283"/>
        <end position="294"/>
    </location>
</feature>
<sequence length="327" mass="36873">MAVLAGVLSLLERHKKDLGEIEPSKLLPKLENVGLINSEDRRTLQDASSNSKRADGIISAVSRKGFSAFQDLCLCLETVCPHLLTKFALDIAGVDGNAGDGGSTSNLKLGLQLALKERDSVLRENASALKQWNEMKNERDKALADLHSLNSSPKISSDRDSASNHVSENGESNGAACNTKCFSEALSDPVEETRQFLSRAKRTEIAQWVSSMARPKTTKVASSSKSKKTRGRGKDESDDERKRRRRREKRSRERRVYEKLKDLKWVSSIARPKSPRPSSPKSEGTRKDESDDERKRRRRREKRSRERRVYEKLKDLKVMAVYLTVYG</sequence>
<organism evidence="2 3">
    <name type="scientific">Oedothorax gibbosus</name>
    <dbReference type="NCBI Taxonomy" id="931172"/>
    <lineage>
        <taxon>Eukaryota</taxon>
        <taxon>Metazoa</taxon>
        <taxon>Ecdysozoa</taxon>
        <taxon>Arthropoda</taxon>
        <taxon>Chelicerata</taxon>
        <taxon>Arachnida</taxon>
        <taxon>Araneae</taxon>
        <taxon>Araneomorphae</taxon>
        <taxon>Entelegynae</taxon>
        <taxon>Araneoidea</taxon>
        <taxon>Linyphiidae</taxon>
        <taxon>Erigoninae</taxon>
        <taxon>Oedothorax</taxon>
    </lineage>
</organism>
<dbReference type="Gene3D" id="1.10.533.10">
    <property type="entry name" value="Death Domain, Fas"/>
    <property type="match status" value="1"/>
</dbReference>
<dbReference type="InterPro" id="IPR011029">
    <property type="entry name" value="DEATH-like_dom_sf"/>
</dbReference>
<evidence type="ECO:0000313" key="3">
    <source>
        <dbReference type="Proteomes" id="UP000827092"/>
    </source>
</evidence>
<feature type="compositionally biased region" description="Basic and acidic residues" evidence="1">
    <location>
        <begin position="232"/>
        <end position="241"/>
    </location>
</feature>
<dbReference type="AlphaFoldDB" id="A0AAV6USF2"/>
<reference evidence="2 3" key="1">
    <citation type="journal article" date="2022" name="Nat. Ecol. Evol.">
        <title>A masculinizing supergene underlies an exaggerated male reproductive morph in a spider.</title>
        <authorList>
            <person name="Hendrickx F."/>
            <person name="De Corte Z."/>
            <person name="Sonet G."/>
            <person name="Van Belleghem S.M."/>
            <person name="Kostlbacher S."/>
            <person name="Vangestel C."/>
        </authorList>
    </citation>
    <scope>NUCLEOTIDE SEQUENCE [LARGE SCALE GENOMIC DNA]</scope>
    <source>
        <strain evidence="2">W744_W776</strain>
    </source>
</reference>